<evidence type="ECO:0000256" key="2">
    <source>
        <dbReference type="ARBA" id="ARBA00022723"/>
    </source>
</evidence>
<feature type="compositionally biased region" description="Basic and acidic residues" evidence="9">
    <location>
        <begin position="510"/>
        <end position="525"/>
    </location>
</feature>
<dbReference type="OMA" id="GFAHIRS"/>
<evidence type="ECO:0000256" key="4">
    <source>
        <dbReference type="ARBA" id="ARBA00022771"/>
    </source>
</evidence>
<dbReference type="RefSeq" id="XP_035689645.1">
    <property type="nucleotide sequence ID" value="XM_035833752.1"/>
</dbReference>
<keyword evidence="7" id="KW-0966">Cell projection</keyword>
<evidence type="ECO:0000256" key="7">
    <source>
        <dbReference type="ARBA" id="ARBA00023273"/>
    </source>
</evidence>
<dbReference type="InterPro" id="IPR001876">
    <property type="entry name" value="Znf_RanBP2"/>
</dbReference>
<comment type="subcellular location">
    <subcellularLocation>
        <location evidence="1">Cell projection</location>
        <location evidence="1">Cilium</location>
    </subcellularLocation>
</comment>
<keyword evidence="5" id="KW-0862">Zinc</keyword>
<keyword evidence="2" id="KW-0479">Metal-binding</keyword>
<dbReference type="RefSeq" id="XP_035689660.1">
    <property type="nucleotide sequence ID" value="XM_035833767.1"/>
</dbReference>
<dbReference type="Pfam" id="PF13287">
    <property type="entry name" value="Fn3_assoc"/>
    <property type="match status" value="1"/>
</dbReference>
<dbReference type="PANTHER" id="PTHR16058:SF4">
    <property type="entry name" value="DOUBLE ZINC RIBBON AND ANKYRIN REPEAT-CONTAINING PROTEIN 1"/>
    <property type="match status" value="1"/>
</dbReference>
<feature type="compositionally biased region" description="Basic and acidic residues" evidence="9">
    <location>
        <begin position="650"/>
        <end position="663"/>
    </location>
</feature>
<feature type="region of interest" description="Disordered" evidence="9">
    <location>
        <begin position="510"/>
        <end position="533"/>
    </location>
</feature>
<keyword evidence="3" id="KW-0677">Repeat</keyword>
<evidence type="ECO:0000256" key="9">
    <source>
        <dbReference type="SAM" id="MobiDB-lite"/>
    </source>
</evidence>
<reference evidence="12 13" key="2">
    <citation type="submission" date="2025-04" db="UniProtKB">
        <authorList>
            <consortium name="RefSeq"/>
        </authorList>
    </citation>
    <scope>IDENTIFICATION</scope>
    <source>
        <strain evidence="12 13">S238N-H82</strain>
        <tissue evidence="12 13">Testes</tissue>
    </source>
</reference>
<feature type="region of interest" description="Disordered" evidence="9">
    <location>
        <begin position="615"/>
        <end position="676"/>
    </location>
</feature>
<dbReference type="SUPFAM" id="SSF48403">
    <property type="entry name" value="Ankyrin repeat"/>
    <property type="match status" value="1"/>
</dbReference>
<evidence type="ECO:0000313" key="15">
    <source>
        <dbReference type="RefSeq" id="XP_035689667.1"/>
    </source>
</evidence>
<proteinExistence type="predicted"/>
<dbReference type="InterPro" id="IPR025874">
    <property type="entry name" value="DZR"/>
</dbReference>
<gene>
    <name evidence="12 13 14 15" type="primary">LOC118424942</name>
</gene>
<dbReference type="SMART" id="SM00547">
    <property type="entry name" value="ZnF_RBZ"/>
    <property type="match status" value="3"/>
</dbReference>
<sequence>MTAGAICPPTIVPLRLPVPGKTKLWIDTNTRIELKSDTPDTTFWYTVDGTRPDPFKQLGEKTTLKYREAFTLPEGKIAVKALALSRDGRESSVVTKTFQVDYVAPPPLPRDEDDQENFQRDLERDRRKKQGTSKKAAERSKDRLSKETARKESHNLIGKILQKTLQEGGDASAHMGDLRIEDLTLDGSDYRRPQTKTRFLHSRMGPTVDPGKMSDHPENLSHAKRLQRETDFLSCIYCMAPRPSDPYARYCNDCGSPVPPVPGSRLPPPEGGQMGMCVYCKSMVPLNTPTCLVCEAPIPPQLQPQASVVLAGKRVCPACSTANPADLDRCVMCETRLPPMGKPIAHGGMHPVAPKPDPHGRLMTCSKCGRVNNPDARFCDWCGTKASDSAVFGRWCCGPSPPVMHVTCGKCKSSNQAYARYCLSCGTLLEPPFRNDPRNTAKMVPGSQFDSSQDKFITIPLLDRSVSGSWVPISLPVSPPKAPPSSTVATQTVGLFYPSFREMQQREMREAEEREKAEKMSDKRPPVSAVSPGKGYWRKQIDHICGHLRAYAQNTTEFRANVGEPRMGKLVSATVHEDGYELSLAMTFALRGNKDVLTGKPMRVRGDEFLSNLTEGRRRSFHGSSSSLASDSSEKKKKKGTKKPKKKKQPNKEDKLHPEDRLLLQEVGSKGDGNTEEVQKLLDEGADPNLVDNDDRPVLTVAVMNNRHESIPVLVQAGAEVDKRSGPKNNTALHEAVNLGPSGKRAVQALLGCNANSKRKNDKGETPYDLAVKMGDENILKSFASSMGQDLLDKMTKPGKAADVQVDVF</sequence>
<organism evidence="11 12">
    <name type="scientific">Branchiostoma floridae</name>
    <name type="common">Florida lancelet</name>
    <name type="synonym">Amphioxus</name>
    <dbReference type="NCBI Taxonomy" id="7739"/>
    <lineage>
        <taxon>Eukaryota</taxon>
        <taxon>Metazoa</taxon>
        <taxon>Chordata</taxon>
        <taxon>Cephalochordata</taxon>
        <taxon>Leptocardii</taxon>
        <taxon>Amphioxiformes</taxon>
        <taxon>Branchiostomatidae</taxon>
        <taxon>Branchiostoma</taxon>
    </lineage>
</organism>
<evidence type="ECO:0000256" key="3">
    <source>
        <dbReference type="ARBA" id="ARBA00022737"/>
    </source>
</evidence>
<dbReference type="KEGG" id="bfo:118424942"/>
<dbReference type="PANTHER" id="PTHR16058">
    <property type="entry name" value="DOUBLE ZINC RIBBON AND ANKYRIN REPEAT-CONTAINING PROTEIN 1"/>
    <property type="match status" value="1"/>
</dbReference>
<feature type="domain" description="RanBP2-type" evidence="10">
    <location>
        <begin position="364"/>
        <end position="385"/>
    </location>
</feature>
<feature type="compositionally biased region" description="Basic and acidic residues" evidence="9">
    <location>
        <begin position="135"/>
        <end position="154"/>
    </location>
</feature>
<evidence type="ECO:0000313" key="12">
    <source>
        <dbReference type="RefSeq" id="XP_035689645.1"/>
    </source>
</evidence>
<name>A0A9J7N4D5_BRAFL</name>
<keyword evidence="11" id="KW-1185">Reference proteome</keyword>
<dbReference type="Proteomes" id="UP000001554">
    <property type="component" value="Chromosome 1"/>
</dbReference>
<accession>A0A9J7N4D5</accession>
<dbReference type="GO" id="GO:0008270">
    <property type="term" value="F:zinc ion binding"/>
    <property type="evidence" value="ECO:0007669"/>
    <property type="project" value="UniProtKB-KW"/>
</dbReference>
<feature type="domain" description="RanBP2-type" evidence="10">
    <location>
        <begin position="407"/>
        <end position="428"/>
    </location>
</feature>
<evidence type="ECO:0000256" key="8">
    <source>
        <dbReference type="ARBA" id="ARBA00039856"/>
    </source>
</evidence>
<feature type="compositionally biased region" description="Basic residues" evidence="9">
    <location>
        <begin position="635"/>
        <end position="649"/>
    </location>
</feature>
<dbReference type="GeneID" id="118424942"/>
<dbReference type="GO" id="GO:0005929">
    <property type="term" value="C:cilium"/>
    <property type="evidence" value="ECO:0007669"/>
    <property type="project" value="UniProtKB-SubCell"/>
</dbReference>
<evidence type="ECO:0000313" key="11">
    <source>
        <dbReference type="Proteomes" id="UP000001554"/>
    </source>
</evidence>
<evidence type="ECO:0000256" key="1">
    <source>
        <dbReference type="ARBA" id="ARBA00004138"/>
    </source>
</evidence>
<evidence type="ECO:0000256" key="6">
    <source>
        <dbReference type="ARBA" id="ARBA00023043"/>
    </source>
</evidence>
<dbReference type="InterPro" id="IPR052481">
    <property type="entry name" value="DZAN1"/>
</dbReference>
<feature type="domain" description="RanBP2-type" evidence="10">
    <location>
        <begin position="312"/>
        <end position="336"/>
    </location>
</feature>
<dbReference type="InterPro" id="IPR026876">
    <property type="entry name" value="Fn3_assoc_repeat"/>
</dbReference>
<dbReference type="RefSeq" id="XP_035689667.1">
    <property type="nucleotide sequence ID" value="XM_035833774.1"/>
</dbReference>
<dbReference type="InterPro" id="IPR036770">
    <property type="entry name" value="Ankyrin_rpt-contain_sf"/>
</dbReference>
<dbReference type="Gene3D" id="1.25.40.20">
    <property type="entry name" value="Ankyrin repeat-containing domain"/>
    <property type="match status" value="1"/>
</dbReference>
<feature type="region of interest" description="Disordered" evidence="9">
    <location>
        <begin position="103"/>
        <end position="155"/>
    </location>
</feature>
<dbReference type="AlphaFoldDB" id="A0A9J7N4D5"/>
<evidence type="ECO:0000313" key="13">
    <source>
        <dbReference type="RefSeq" id="XP_035689652.1"/>
    </source>
</evidence>
<dbReference type="OrthoDB" id="10033229at2759"/>
<evidence type="ECO:0000256" key="5">
    <source>
        <dbReference type="ARBA" id="ARBA00022833"/>
    </source>
</evidence>
<dbReference type="Pfam" id="PF12796">
    <property type="entry name" value="Ank_2"/>
    <property type="match status" value="1"/>
</dbReference>
<keyword evidence="6" id="KW-0040">ANK repeat</keyword>
<evidence type="ECO:0000259" key="10">
    <source>
        <dbReference type="SMART" id="SM00547"/>
    </source>
</evidence>
<keyword evidence="4" id="KW-0863">Zinc-finger</keyword>
<dbReference type="InterPro" id="IPR002110">
    <property type="entry name" value="Ankyrin_rpt"/>
</dbReference>
<evidence type="ECO:0000313" key="14">
    <source>
        <dbReference type="RefSeq" id="XP_035689660.1"/>
    </source>
</evidence>
<dbReference type="RefSeq" id="XP_035689652.1">
    <property type="nucleotide sequence ID" value="XM_035833759.1"/>
</dbReference>
<reference evidence="11" key="1">
    <citation type="journal article" date="2020" name="Nat. Ecol. Evol.">
        <title>Deeply conserved synteny resolves early events in vertebrate evolution.</title>
        <authorList>
            <person name="Simakov O."/>
            <person name="Marletaz F."/>
            <person name="Yue J.X."/>
            <person name="O'Connell B."/>
            <person name="Jenkins J."/>
            <person name="Brandt A."/>
            <person name="Calef R."/>
            <person name="Tung C.H."/>
            <person name="Huang T.K."/>
            <person name="Schmutz J."/>
            <person name="Satoh N."/>
            <person name="Yu J.K."/>
            <person name="Putnam N.H."/>
            <person name="Green R.E."/>
            <person name="Rokhsar D.S."/>
        </authorList>
    </citation>
    <scope>NUCLEOTIDE SEQUENCE [LARGE SCALE GENOMIC DNA]</scope>
    <source>
        <strain evidence="11">S238N-H82</strain>
    </source>
</reference>
<dbReference type="SMART" id="SM00248">
    <property type="entry name" value="ANK"/>
    <property type="match status" value="4"/>
</dbReference>
<dbReference type="Pfam" id="PF12773">
    <property type="entry name" value="DZR"/>
    <property type="match status" value="1"/>
</dbReference>
<protein>
    <recommendedName>
        <fullName evidence="8">Double zinc ribbon and ankyrin repeat-containing protein 1</fullName>
    </recommendedName>
</protein>